<dbReference type="InterPro" id="IPR052780">
    <property type="entry name" value="AAA_Catabolism_Regulators"/>
</dbReference>
<dbReference type="InterPro" id="IPR036864">
    <property type="entry name" value="Zn2-C6_fun-type_DNA-bd_sf"/>
</dbReference>
<dbReference type="VEuPathDB" id="FungiDB:PV07_02318"/>
<dbReference type="Gene3D" id="4.10.240.10">
    <property type="entry name" value="Zn(2)-C6 fungal-type DNA-binding domain"/>
    <property type="match status" value="1"/>
</dbReference>
<name>A0A0D2CX29_9EURO</name>
<dbReference type="PANTHER" id="PTHR31644:SF3">
    <property type="entry name" value="ZN(II)2CYS6 TRANSCRIPTION FACTOR (EUROFUNG)"/>
    <property type="match status" value="1"/>
</dbReference>
<feature type="region of interest" description="Disordered" evidence="5">
    <location>
        <begin position="704"/>
        <end position="743"/>
    </location>
</feature>
<dbReference type="PANTHER" id="PTHR31644">
    <property type="entry name" value="TRANSCRIPTIONAL ACTIVATOR ARO80-RELATED"/>
    <property type="match status" value="1"/>
</dbReference>
<evidence type="ECO:0000256" key="5">
    <source>
        <dbReference type="SAM" id="MobiDB-lite"/>
    </source>
</evidence>
<keyword evidence="3" id="KW-0804">Transcription</keyword>
<dbReference type="PROSITE" id="PS50048">
    <property type="entry name" value="ZN2_CY6_FUNGAL_2"/>
    <property type="match status" value="1"/>
</dbReference>
<evidence type="ECO:0000256" key="2">
    <source>
        <dbReference type="ARBA" id="ARBA00023125"/>
    </source>
</evidence>
<evidence type="ECO:0000259" key="6">
    <source>
        <dbReference type="PROSITE" id="PS50048"/>
    </source>
</evidence>
<organism evidence="7 8">
    <name type="scientific">Cladophialophora immunda</name>
    <dbReference type="NCBI Taxonomy" id="569365"/>
    <lineage>
        <taxon>Eukaryota</taxon>
        <taxon>Fungi</taxon>
        <taxon>Dikarya</taxon>
        <taxon>Ascomycota</taxon>
        <taxon>Pezizomycotina</taxon>
        <taxon>Eurotiomycetes</taxon>
        <taxon>Chaetothyriomycetidae</taxon>
        <taxon>Chaetothyriales</taxon>
        <taxon>Herpotrichiellaceae</taxon>
        <taxon>Cladophialophora</taxon>
    </lineage>
</organism>
<dbReference type="GO" id="GO:0000981">
    <property type="term" value="F:DNA-binding transcription factor activity, RNA polymerase II-specific"/>
    <property type="evidence" value="ECO:0007669"/>
    <property type="project" value="InterPro"/>
</dbReference>
<accession>A0A0D2CX29</accession>
<keyword evidence="2" id="KW-0238">DNA-binding</keyword>
<evidence type="ECO:0000256" key="3">
    <source>
        <dbReference type="ARBA" id="ARBA00023163"/>
    </source>
</evidence>
<dbReference type="HOGENOM" id="CLU_007201_2_0_1"/>
<dbReference type="GeneID" id="27341512"/>
<dbReference type="GO" id="GO:0008270">
    <property type="term" value="F:zinc ion binding"/>
    <property type="evidence" value="ECO:0007669"/>
    <property type="project" value="InterPro"/>
</dbReference>
<dbReference type="STRING" id="569365.A0A0D2CX29"/>
<reference evidence="7 8" key="1">
    <citation type="submission" date="2015-01" db="EMBL/GenBank/DDBJ databases">
        <title>The Genome Sequence of Cladophialophora immunda CBS83496.</title>
        <authorList>
            <consortium name="The Broad Institute Genomics Platform"/>
            <person name="Cuomo C."/>
            <person name="de Hoog S."/>
            <person name="Gorbushina A."/>
            <person name="Stielow B."/>
            <person name="Teixiera M."/>
            <person name="Abouelleil A."/>
            <person name="Chapman S.B."/>
            <person name="Priest M."/>
            <person name="Young S.K."/>
            <person name="Wortman J."/>
            <person name="Nusbaum C."/>
            <person name="Birren B."/>
        </authorList>
    </citation>
    <scope>NUCLEOTIDE SEQUENCE [LARGE SCALE GENOMIC DNA]</scope>
    <source>
        <strain evidence="7 8">CBS 83496</strain>
    </source>
</reference>
<sequence>MDQPSSTREARRSYQRAYKACLECRKRKSRCITQDNGPCTRCLRQRTECVLGDTHPPRHRQNDNFAIPQRSTLPSSPWQDLLTNTSTQHRPSSHNAQQNTTTLDSSRSHLTCQTSSSQDSPNILARSVVRTVISGANDAFNLLFDFAPNHNQMPRDDLLNTVEAQSLSRGTVSPSVEHQNQSLEVSSLSAMRSPHPRNYSSSLVLIWQSCHFVHMGWLTPREAIQYVDLFFKNMSPLSPVLTDFYAQHSNHLQLITQEPMLCCTILMISSRYHVLPGVGSAAKGYFLHNRLWKHCEHLILRIMLGQEKGAQTRARSVGSIEALLLISEWHPRSLHFPPESHGWDADLLQRSSQDRDVEMNEADAFPDEEGTNPSAQWLEEVIEPTRRSDRMSWMLLGCAMSLAHELGVYDHKTYCSSTLPPQTREKEIQDRKRRLQKLLYVFHTQLALRLGYTSSMASSLHHMIPKAHCPTGLPLPESLQWDLFMDAQIDLTKLSISISDVFFSSPSSTRALLLSGRFAHHVDNFQNLLTRWYNDHLQSNRITDTNLALTTSIEYNSMRALLSSVGMQAIVEKTLENNPGLMPEEARPVVAGDSDYEYVQQVLDSCSEILKLFQGYAGKDNLFQLPSRIVYRVFMSSILLLKALSIGVRQSQFDASLDILNSSIQALRSQRLDDLHCLPRYAGLLDIQLKRLRRYFAESSRYPSSSAAGATTVPGMPADSATTAREAESQASETNGPRLGPELEWPDLNMENWLRLPFDPSMAPFDLTGSLSQTGLDLNGLDFMWNLGHE</sequence>
<feature type="compositionally biased region" description="Polar residues" evidence="5">
    <location>
        <begin position="69"/>
        <end position="119"/>
    </location>
</feature>
<evidence type="ECO:0000256" key="4">
    <source>
        <dbReference type="ARBA" id="ARBA00023242"/>
    </source>
</evidence>
<feature type="domain" description="Zn(2)-C6 fungal-type" evidence="6">
    <location>
        <begin position="20"/>
        <end position="51"/>
    </location>
</feature>
<protein>
    <recommendedName>
        <fullName evidence="6">Zn(2)-C6 fungal-type domain-containing protein</fullName>
    </recommendedName>
</protein>
<dbReference type="Pfam" id="PF00172">
    <property type="entry name" value="Zn_clus"/>
    <property type="match status" value="1"/>
</dbReference>
<dbReference type="CDD" id="cd12148">
    <property type="entry name" value="fungal_TF_MHR"/>
    <property type="match status" value="1"/>
</dbReference>
<keyword evidence="1" id="KW-0805">Transcription regulation</keyword>
<dbReference type="OrthoDB" id="2262349at2759"/>
<dbReference type="InterPro" id="IPR001138">
    <property type="entry name" value="Zn2Cys6_DnaBD"/>
</dbReference>
<feature type="region of interest" description="Disordered" evidence="5">
    <location>
        <begin position="52"/>
        <end position="119"/>
    </location>
</feature>
<proteinExistence type="predicted"/>
<keyword evidence="8" id="KW-1185">Reference proteome</keyword>
<dbReference type="GO" id="GO:0003677">
    <property type="term" value="F:DNA binding"/>
    <property type="evidence" value="ECO:0007669"/>
    <property type="project" value="UniProtKB-KW"/>
</dbReference>
<keyword evidence="4" id="KW-0539">Nucleus</keyword>
<dbReference type="CDD" id="cd00067">
    <property type="entry name" value="GAL4"/>
    <property type="match status" value="1"/>
</dbReference>
<evidence type="ECO:0000313" key="7">
    <source>
        <dbReference type="EMBL" id="KIW35633.1"/>
    </source>
</evidence>
<dbReference type="SMART" id="SM00066">
    <property type="entry name" value="GAL4"/>
    <property type="match status" value="1"/>
</dbReference>
<evidence type="ECO:0000313" key="8">
    <source>
        <dbReference type="Proteomes" id="UP000054466"/>
    </source>
</evidence>
<dbReference type="AlphaFoldDB" id="A0A0D2CX29"/>
<dbReference type="GO" id="GO:0045944">
    <property type="term" value="P:positive regulation of transcription by RNA polymerase II"/>
    <property type="evidence" value="ECO:0007669"/>
    <property type="project" value="TreeGrafter"/>
</dbReference>
<dbReference type="EMBL" id="KN847040">
    <property type="protein sequence ID" value="KIW35633.1"/>
    <property type="molecule type" value="Genomic_DNA"/>
</dbReference>
<dbReference type="Proteomes" id="UP000054466">
    <property type="component" value="Unassembled WGS sequence"/>
</dbReference>
<dbReference type="GO" id="GO:0005634">
    <property type="term" value="C:nucleus"/>
    <property type="evidence" value="ECO:0007669"/>
    <property type="project" value="TreeGrafter"/>
</dbReference>
<dbReference type="SUPFAM" id="SSF57701">
    <property type="entry name" value="Zn2/Cys6 DNA-binding domain"/>
    <property type="match status" value="1"/>
</dbReference>
<evidence type="ECO:0000256" key="1">
    <source>
        <dbReference type="ARBA" id="ARBA00023015"/>
    </source>
</evidence>
<gene>
    <name evidence="7" type="ORF">PV07_02318</name>
</gene>
<dbReference type="PROSITE" id="PS00463">
    <property type="entry name" value="ZN2_CY6_FUNGAL_1"/>
    <property type="match status" value="1"/>
</dbReference>
<dbReference type="GO" id="GO:0009074">
    <property type="term" value="P:aromatic amino acid family catabolic process"/>
    <property type="evidence" value="ECO:0007669"/>
    <property type="project" value="TreeGrafter"/>
</dbReference>
<dbReference type="RefSeq" id="XP_016255849.1">
    <property type="nucleotide sequence ID" value="XM_016388921.1"/>
</dbReference>